<sequence length="477" mass="52057">MSPSDGEAAVLAAVGARLTGQRRLEVLRRALQATRRIDDEELRMATEMTSIPVLRELARLLPGEVLPFVLEHRDPHESVVDWTLERLGAISPHLRTDELHRILRVARELNDGRDRCVATVALVPHVPEPGRSELLRGALSDCRSIHRHWDVAMALHALAPVLPYEMGEQALEIAESVRYEAGARARAEVARTDLYREALAVIGTTDWDETEALSIGFVASVAADLPEHMLDEVVDLVVGYQALPDDHWPALAALAARFDEPRRTTLLGRAVQVCARIAREPARVRALAEVGPSFPGAADVIRGVTDPWWRAVGLAHLGVPVPPDLLLGALDGSDAVQAVLELLPFVPPDGVRAVLSRLRAGPRWPEQAADGWFSVTLAQVLARLDPELLPDVLQVLDDIPATRRPRPLAALRGQGGFVHRRHLYDLWSHARAAFDSGGRKDVLHTVATLPELVDAVGGPDAVGEAAAAIRLVARWHP</sequence>
<evidence type="ECO:0000313" key="1">
    <source>
        <dbReference type="EMBL" id="GIJ72744.1"/>
    </source>
</evidence>
<comment type="caution">
    <text evidence="1">The sequence shown here is derived from an EMBL/GenBank/DDBJ whole genome shotgun (WGS) entry which is preliminary data.</text>
</comment>
<accession>A0A8J4EFE7</accession>
<dbReference type="AlphaFoldDB" id="A0A8J4EFE7"/>
<reference evidence="1" key="1">
    <citation type="submission" date="2021-01" db="EMBL/GenBank/DDBJ databases">
        <title>Whole genome shotgun sequence of Virgisporangium ochraceum NBRC 16418.</title>
        <authorList>
            <person name="Komaki H."/>
            <person name="Tamura T."/>
        </authorList>
    </citation>
    <scope>NUCLEOTIDE SEQUENCE</scope>
    <source>
        <strain evidence="1">NBRC 16418</strain>
    </source>
</reference>
<dbReference type="EMBL" id="BOPH01000105">
    <property type="protein sequence ID" value="GIJ72744.1"/>
    <property type="molecule type" value="Genomic_DNA"/>
</dbReference>
<organism evidence="1 2">
    <name type="scientific">Virgisporangium ochraceum</name>
    <dbReference type="NCBI Taxonomy" id="65505"/>
    <lineage>
        <taxon>Bacteria</taxon>
        <taxon>Bacillati</taxon>
        <taxon>Actinomycetota</taxon>
        <taxon>Actinomycetes</taxon>
        <taxon>Micromonosporales</taxon>
        <taxon>Micromonosporaceae</taxon>
        <taxon>Virgisporangium</taxon>
    </lineage>
</organism>
<proteinExistence type="predicted"/>
<protein>
    <submittedName>
        <fullName evidence="1">Uncharacterized protein</fullName>
    </submittedName>
</protein>
<dbReference type="Proteomes" id="UP000635606">
    <property type="component" value="Unassembled WGS sequence"/>
</dbReference>
<name>A0A8J4EFE7_9ACTN</name>
<dbReference type="RefSeq" id="WP_203932593.1">
    <property type="nucleotide sequence ID" value="NZ_BOPH01000105.1"/>
</dbReference>
<keyword evidence="2" id="KW-1185">Reference proteome</keyword>
<evidence type="ECO:0000313" key="2">
    <source>
        <dbReference type="Proteomes" id="UP000635606"/>
    </source>
</evidence>
<gene>
    <name evidence="1" type="ORF">Voc01_076610</name>
</gene>